<dbReference type="EMBL" id="ASSQ01000009">
    <property type="protein sequence ID" value="EOS18585.1"/>
    <property type="molecule type" value="Genomic_DNA"/>
</dbReference>
<evidence type="ECO:0000256" key="3">
    <source>
        <dbReference type="ARBA" id="ARBA00023000"/>
    </source>
</evidence>
<dbReference type="Proteomes" id="UP000014140">
    <property type="component" value="Unassembled WGS sequence"/>
</dbReference>
<dbReference type="InterPro" id="IPR030934">
    <property type="entry name" value="Intein_C"/>
</dbReference>
<dbReference type="PANTHER" id="PTHR45766:SF6">
    <property type="entry name" value="SWI_SNF-RELATED MATRIX-ASSOCIATED ACTIN-DEPENDENT REGULATOR OF CHROMATIN SUBFAMILY A-LIKE PROTEIN 1"/>
    <property type="match status" value="1"/>
</dbReference>
<dbReference type="PROSITE" id="PS50819">
    <property type="entry name" value="INTEIN_ENDONUCLEASE"/>
    <property type="match status" value="1"/>
</dbReference>
<keyword evidence="2" id="KW-0068">Autocatalytic cleavage</keyword>
<dbReference type="InterPro" id="IPR004042">
    <property type="entry name" value="Intein_endonuc_central"/>
</dbReference>
<evidence type="ECO:0000313" key="7">
    <source>
        <dbReference type="Proteomes" id="UP000014140"/>
    </source>
</evidence>
<sequence>MTITLQNTEKGQCYAVTFDRYRQQVVDKLKSSVSIRWWDKQTGAWMIPATNRCKAELDQFTYYVRHFEPVQWGTASTVQAEEDVAFQIPEMPELDGDHGLKIQPYPYQLQGIARGLQLKRFINGDDMGLGKQQPVSSYVATPNSFRRIGELQIGDEIFGRDGNVYAVSGVYPQKERRVFKVTFSDGVSCECGPEHLWCVRDVNRRRKGKGWITKTTQEIMDSGVTYNLKGLGHNHTRRKWEIPMCEPVKYKERLYIIHPYIMGVLLGDGHLCGGNGKLSFSTPDMDAAIADRVRKLLPNDMLLVRDDYATCPRYNITKNPTVHENRFYQEIKRLKADKPSVKKFIPYEYMHGSVEQRIDLLHGLMDTDGSGKKNRITYSTLSYGMARDIALLVRSLGGQAIIRRYDRRNEGKSVEFQVNVRIKVCPFYLERKAAEWDIKKTNYCSRYISSIEYVREEDSVCISVTAPDHLYLTNNYIVTHNTLESIATINKADAFPCLVICPNVVKINWQREWHKFTDKKAMVLTDSVRDSWPFYWQTSMNQVFIVNYESLRKYFVRRITKTEKWTLKDVEFHNTIKLFKSVIIDESHKVKSTATQQTKFCKGIASGKEYIILLTGTPVVNKPKDLVAQLGIMDRMIDMGGWKGFMLRYCSGPNQASNLKELNYKLWKHCFFRREKSKVLTQLPDKVRQIVSCEITNRKEYMDAERDLIDYLKRYKEADDEKIQKSLKGEVMVRIGILKDITARGKLKEVIDFVKDFQENGKKIILFCNLHEIVDRLMVAFPSAVCVTGRQNMQEKQASVDAFQKNPKTDVIICSIKAASAGITLTAASDVAFIELPWTYAECDQAESRAHRIGQKDSVNCYYLLGRRTIDQKLYRIIEEKKHISNAVLGAEDNIQTNIVDMMANLFETNEEEE</sequence>
<keyword evidence="3" id="KW-0651">Protein splicing</keyword>
<dbReference type="AlphaFoldDB" id="S0GT46"/>
<dbReference type="InterPro" id="IPR000330">
    <property type="entry name" value="SNF2_N"/>
</dbReference>
<dbReference type="RefSeq" id="WP_010803592.1">
    <property type="nucleotide sequence ID" value="NZ_KE159513.1"/>
</dbReference>
<organism evidence="6 7">
    <name type="scientific">Parabacteroides goldsteinii dnLKV18</name>
    <dbReference type="NCBI Taxonomy" id="1235789"/>
    <lineage>
        <taxon>Bacteria</taxon>
        <taxon>Pseudomonadati</taxon>
        <taxon>Bacteroidota</taxon>
        <taxon>Bacteroidia</taxon>
        <taxon>Bacteroidales</taxon>
        <taxon>Tannerellaceae</taxon>
        <taxon>Parabacteroides</taxon>
    </lineage>
</organism>
<dbReference type="InterPro" id="IPR027417">
    <property type="entry name" value="P-loop_NTPase"/>
</dbReference>
<feature type="domain" description="DOD-type homing endonuclease" evidence="4">
    <location>
        <begin position="261"/>
        <end position="398"/>
    </location>
</feature>
<gene>
    <name evidence="6" type="ORF">C803_01582</name>
</gene>
<protein>
    <recommendedName>
        <fullName evidence="8">Helicase C-terminal domain-containing protein</fullName>
    </recommendedName>
</protein>
<reference evidence="6 7" key="1">
    <citation type="submission" date="2013-04" db="EMBL/GenBank/DDBJ databases">
        <title>The Genome Sequence of Parabacteroides goldsteinii dnLKV18.</title>
        <authorList>
            <consortium name="The Broad Institute Genomics Platform"/>
            <consortium name="The Broad Institute Genome Sequencing Center for Infectious Disease"/>
            <person name="Earl A."/>
            <person name="Xavier R."/>
            <person name="Kuhn K."/>
            <person name="Stappenbeck T."/>
            <person name="Walker B."/>
            <person name="Young S."/>
            <person name="Zeng Q."/>
            <person name="Gargeya S."/>
            <person name="Fitzgerald M."/>
            <person name="Haas B."/>
            <person name="Abouelleil A."/>
            <person name="Allen A.W."/>
            <person name="Alvarado L."/>
            <person name="Arachchi H.M."/>
            <person name="Berlin A.M."/>
            <person name="Chapman S.B."/>
            <person name="Gainer-Dewar J."/>
            <person name="Goldberg J."/>
            <person name="Griggs A."/>
            <person name="Gujja S."/>
            <person name="Hansen M."/>
            <person name="Howarth C."/>
            <person name="Imamovic A."/>
            <person name="Ireland A."/>
            <person name="Larimer J."/>
            <person name="McCowan C."/>
            <person name="Murphy C."/>
            <person name="Pearson M."/>
            <person name="Poon T.W."/>
            <person name="Priest M."/>
            <person name="Roberts A."/>
            <person name="Saif S."/>
            <person name="Shea T."/>
            <person name="Sisk P."/>
            <person name="Sykes S."/>
            <person name="Wortman J."/>
            <person name="Nusbaum C."/>
            <person name="Birren B."/>
        </authorList>
    </citation>
    <scope>NUCLEOTIDE SEQUENCE [LARGE SCALE GENOMIC DNA]</scope>
    <source>
        <strain evidence="7">dnLKV18</strain>
    </source>
</reference>
<dbReference type="Gene3D" id="3.40.50.300">
    <property type="entry name" value="P-loop containing nucleotide triphosphate hydrolases"/>
    <property type="match status" value="1"/>
</dbReference>
<dbReference type="Pfam" id="PF00176">
    <property type="entry name" value="SNF2-rel_dom"/>
    <property type="match status" value="1"/>
</dbReference>
<evidence type="ECO:0000256" key="2">
    <source>
        <dbReference type="ARBA" id="ARBA00022813"/>
    </source>
</evidence>
<dbReference type="GO" id="GO:0004519">
    <property type="term" value="F:endonuclease activity"/>
    <property type="evidence" value="ECO:0007669"/>
    <property type="project" value="InterPro"/>
</dbReference>
<dbReference type="CDD" id="cd18793">
    <property type="entry name" value="SF2_C_SNF"/>
    <property type="match status" value="1"/>
</dbReference>
<keyword evidence="7" id="KW-1185">Reference proteome</keyword>
<dbReference type="HOGENOM" id="CLU_318279_0_0_10"/>
<comment type="caution">
    <text evidence="6">The sequence shown here is derived from an EMBL/GenBank/DDBJ whole genome shotgun (WGS) entry which is preliminary data.</text>
</comment>
<dbReference type="PANTHER" id="PTHR45766">
    <property type="entry name" value="DNA ANNEALING HELICASE AND ENDONUCLEASE ZRANB3 FAMILY MEMBER"/>
    <property type="match status" value="1"/>
</dbReference>
<dbReference type="SUPFAM" id="SSF55608">
    <property type="entry name" value="Homing endonucleases"/>
    <property type="match status" value="1"/>
</dbReference>
<dbReference type="PATRIC" id="fig|1235789.3.peg.1589"/>
<dbReference type="InterPro" id="IPR049730">
    <property type="entry name" value="SNF2/RAD54-like_C"/>
</dbReference>
<evidence type="ECO:0000259" key="5">
    <source>
        <dbReference type="PROSITE" id="PS51194"/>
    </source>
</evidence>
<dbReference type="GO" id="GO:0016787">
    <property type="term" value="F:hydrolase activity"/>
    <property type="evidence" value="ECO:0007669"/>
    <property type="project" value="UniProtKB-KW"/>
</dbReference>
<evidence type="ECO:0008006" key="8">
    <source>
        <dbReference type="Google" id="ProtNLM"/>
    </source>
</evidence>
<dbReference type="PROSITE" id="PS51194">
    <property type="entry name" value="HELICASE_CTER"/>
    <property type="match status" value="1"/>
</dbReference>
<keyword evidence="1" id="KW-0378">Hydrolase</keyword>
<evidence type="ECO:0000256" key="1">
    <source>
        <dbReference type="ARBA" id="ARBA00022801"/>
    </source>
</evidence>
<dbReference type="GO" id="GO:0006281">
    <property type="term" value="P:DNA repair"/>
    <property type="evidence" value="ECO:0007669"/>
    <property type="project" value="TreeGrafter"/>
</dbReference>
<dbReference type="Gene3D" id="3.40.50.10810">
    <property type="entry name" value="Tandem AAA-ATPase domain"/>
    <property type="match status" value="1"/>
</dbReference>
<dbReference type="Pfam" id="PF00271">
    <property type="entry name" value="Helicase_C"/>
    <property type="match status" value="1"/>
</dbReference>
<dbReference type="InterPro" id="IPR027434">
    <property type="entry name" value="Homing_endonucl"/>
</dbReference>
<dbReference type="SUPFAM" id="SSF51294">
    <property type="entry name" value="Hedgehog/intein (Hint) domain"/>
    <property type="match status" value="1"/>
</dbReference>
<dbReference type="InterPro" id="IPR036844">
    <property type="entry name" value="Hint_dom_sf"/>
</dbReference>
<dbReference type="Gene3D" id="3.10.28.10">
    <property type="entry name" value="Homing endonucleases"/>
    <property type="match status" value="1"/>
</dbReference>
<name>S0GT46_9BACT</name>
<accession>S0GT46</accession>
<dbReference type="InterPro" id="IPR038718">
    <property type="entry name" value="SNF2-like_sf"/>
</dbReference>
<dbReference type="SUPFAM" id="SSF52540">
    <property type="entry name" value="P-loop containing nucleoside triphosphate hydrolases"/>
    <property type="match status" value="2"/>
</dbReference>
<evidence type="ECO:0000259" key="4">
    <source>
        <dbReference type="PROSITE" id="PS50819"/>
    </source>
</evidence>
<feature type="domain" description="Helicase C-terminal" evidence="5">
    <location>
        <begin position="746"/>
        <end position="903"/>
    </location>
</feature>
<evidence type="ECO:0000313" key="6">
    <source>
        <dbReference type="EMBL" id="EOS18585.1"/>
    </source>
</evidence>
<dbReference type="SMART" id="SM00490">
    <property type="entry name" value="HELICc"/>
    <property type="match status" value="1"/>
</dbReference>
<dbReference type="GO" id="GO:0031297">
    <property type="term" value="P:replication fork processing"/>
    <property type="evidence" value="ECO:0007669"/>
    <property type="project" value="TreeGrafter"/>
</dbReference>
<proteinExistence type="predicted"/>
<dbReference type="GO" id="GO:0005524">
    <property type="term" value="F:ATP binding"/>
    <property type="evidence" value="ECO:0007669"/>
    <property type="project" value="InterPro"/>
</dbReference>
<dbReference type="PROSITE" id="PS50818">
    <property type="entry name" value="INTEIN_C_TER"/>
    <property type="match status" value="1"/>
</dbReference>
<dbReference type="InterPro" id="IPR001650">
    <property type="entry name" value="Helicase_C-like"/>
</dbReference>